<reference evidence="2" key="1">
    <citation type="journal article" date="2022" name="G3 (Bethesda)">
        <title>High quality genome of the basidiomycete yeast Dioszegia hungarica PDD-24b-2 isolated from cloud water.</title>
        <authorList>
            <person name="Jarrige D."/>
            <person name="Haridas S."/>
            <person name="Bleykasten-Grosshans C."/>
            <person name="Joly M."/>
            <person name="Nadalig T."/>
            <person name="Sancelme M."/>
            <person name="Vuilleumier S."/>
            <person name="Grigoriev I.V."/>
            <person name="Amato P."/>
            <person name="Bringel F."/>
        </authorList>
    </citation>
    <scope>NUCLEOTIDE SEQUENCE</scope>
    <source>
        <strain evidence="2">PDD-24b-2</strain>
    </source>
</reference>
<feature type="region of interest" description="Disordered" evidence="1">
    <location>
        <begin position="196"/>
        <end position="217"/>
    </location>
</feature>
<evidence type="ECO:0000313" key="3">
    <source>
        <dbReference type="Proteomes" id="UP001164286"/>
    </source>
</evidence>
<name>A0AA38H007_9TREE</name>
<organism evidence="2 3">
    <name type="scientific">Dioszegia hungarica</name>
    <dbReference type="NCBI Taxonomy" id="4972"/>
    <lineage>
        <taxon>Eukaryota</taxon>
        <taxon>Fungi</taxon>
        <taxon>Dikarya</taxon>
        <taxon>Basidiomycota</taxon>
        <taxon>Agaricomycotina</taxon>
        <taxon>Tremellomycetes</taxon>
        <taxon>Tremellales</taxon>
        <taxon>Bulleribasidiaceae</taxon>
        <taxon>Dioszegia</taxon>
    </lineage>
</organism>
<dbReference type="GeneID" id="77730741"/>
<keyword evidence="3" id="KW-1185">Reference proteome</keyword>
<evidence type="ECO:0000313" key="2">
    <source>
        <dbReference type="EMBL" id="KAI9631733.1"/>
    </source>
</evidence>
<dbReference type="AlphaFoldDB" id="A0AA38H007"/>
<protein>
    <submittedName>
        <fullName evidence="2">Uncharacterized protein</fullName>
    </submittedName>
</protein>
<comment type="caution">
    <text evidence="2">The sequence shown here is derived from an EMBL/GenBank/DDBJ whole genome shotgun (WGS) entry which is preliminary data.</text>
</comment>
<dbReference type="RefSeq" id="XP_052941510.1">
    <property type="nucleotide sequence ID" value="XM_053091536.1"/>
</dbReference>
<proteinExistence type="predicted"/>
<gene>
    <name evidence="2" type="ORF">MKK02DRAFT_41360</name>
</gene>
<sequence>MASPTAKFNSFNSRGERLPDELAVQIMQKYRDRSYLITRQDPATGHRTHDVQSELVDTFRWVSHRQFLRRVSYDEAVKSGSLTNLAITPSNLRTWFGLEPTADVIVYLTESPQAAMKTWLRTRELNNAACWSIFPMTPTDENGLPGTKHEVLKFVDTVSGWKKLKVNDGVSANLSMVVLSDHLEFTLHARIDSKPSTSLIEDDNTPPRPSWRPARDPTRSVTLTWQCGPPLASLSTDQISAKALSNVLIDPAKLSRGSIVIVKVRPCSQAPSMIAALEMYETQRACEYATAGVEYRIVPPRGYIDTKSELVPEDGAKSHPGEESEV</sequence>
<feature type="region of interest" description="Disordered" evidence="1">
    <location>
        <begin position="306"/>
        <end position="326"/>
    </location>
</feature>
<evidence type="ECO:0000256" key="1">
    <source>
        <dbReference type="SAM" id="MobiDB-lite"/>
    </source>
</evidence>
<dbReference type="Proteomes" id="UP001164286">
    <property type="component" value="Unassembled WGS sequence"/>
</dbReference>
<accession>A0AA38H007</accession>
<dbReference type="EMBL" id="JAKWFO010000016">
    <property type="protein sequence ID" value="KAI9631733.1"/>
    <property type="molecule type" value="Genomic_DNA"/>
</dbReference>